<evidence type="ECO:0000313" key="1">
    <source>
        <dbReference type="EMBL" id="SBW24273.1"/>
    </source>
</evidence>
<proteinExistence type="predicted"/>
<protein>
    <submittedName>
        <fullName evidence="1">Uncharacterized protein</fullName>
    </submittedName>
</protein>
<sequence length="38" mass="4246">MTTIGKTDQKKDNGFLLLAVQLFNSIIPSQSLMVEHVK</sequence>
<dbReference type="EMBL" id="FLUX01000014">
    <property type="protein sequence ID" value="SBW24273.1"/>
    <property type="molecule type" value="Genomic_DNA"/>
</dbReference>
<keyword evidence="2" id="KW-1185">Reference proteome</keyword>
<gene>
    <name evidence="1" type="ORF">BN4901_1625</name>
</gene>
<reference evidence="1 2" key="1">
    <citation type="submission" date="2016-04" db="EMBL/GenBank/DDBJ databases">
        <authorList>
            <person name="Mornico D."/>
        </authorList>
    </citation>
    <scope>NUCLEOTIDE SEQUENCE [LARGE SCALE GENOMIC DNA]</scope>
    <source>
        <strain evidence="1 2">A121</strain>
    </source>
</reference>
<name>A0ABY0JM97_9ENTR</name>
<comment type="caution">
    <text evidence="1">The sequence shown here is derived from an EMBL/GenBank/DDBJ whole genome shotgun (WGS) entry which is preliminary data.</text>
</comment>
<accession>A0ABY0JM97</accession>
<dbReference type="Proteomes" id="UP000195338">
    <property type="component" value="Unassembled WGS sequence"/>
</dbReference>
<evidence type="ECO:0000313" key="2">
    <source>
        <dbReference type="Proteomes" id="UP000195338"/>
    </source>
</evidence>
<organism evidence="1 2">
    <name type="scientific">Citrobacter europaeus</name>
    <dbReference type="NCBI Taxonomy" id="1914243"/>
    <lineage>
        <taxon>Bacteria</taxon>
        <taxon>Pseudomonadati</taxon>
        <taxon>Pseudomonadota</taxon>
        <taxon>Gammaproteobacteria</taxon>
        <taxon>Enterobacterales</taxon>
        <taxon>Enterobacteriaceae</taxon>
        <taxon>Citrobacter</taxon>
    </lineage>
</organism>